<dbReference type="RefSeq" id="WP_145386479.1">
    <property type="nucleotide sequence ID" value="NZ_CP037423.1"/>
</dbReference>
<dbReference type="Gene3D" id="2.40.30.170">
    <property type="match status" value="1"/>
</dbReference>
<evidence type="ECO:0000259" key="2">
    <source>
        <dbReference type="Pfam" id="PF25954"/>
    </source>
</evidence>
<evidence type="ECO:0000259" key="3">
    <source>
        <dbReference type="Pfam" id="PF25967"/>
    </source>
</evidence>
<feature type="domain" description="Multidrug resistance protein MdtA-like C-terminal permuted SH3" evidence="3">
    <location>
        <begin position="288"/>
        <end position="348"/>
    </location>
</feature>
<evidence type="ECO:0000313" key="5">
    <source>
        <dbReference type="Proteomes" id="UP000319004"/>
    </source>
</evidence>
<dbReference type="KEGG" id="snep:Enr13x_26540"/>
<keyword evidence="5" id="KW-1185">Reference proteome</keyword>
<dbReference type="Pfam" id="PF25954">
    <property type="entry name" value="Beta-barrel_RND_2"/>
    <property type="match status" value="1"/>
</dbReference>
<dbReference type="InterPro" id="IPR006143">
    <property type="entry name" value="RND_pump_MFP"/>
</dbReference>
<dbReference type="SUPFAM" id="SSF111369">
    <property type="entry name" value="HlyD-like secretion proteins"/>
    <property type="match status" value="1"/>
</dbReference>
<dbReference type="OrthoDB" id="9806939at2"/>
<sequence>MKRLIAGSVFVLLLVVGALGAVGYAKYRQIQAAGAMPPPPEMPVAVATMTAADHPYRRNSVVIGTVLAPQSVMLRNELTGVVTEVAVKPGDLVRRGDVLFKFDTDLESADLKSALATRKLAEDALARNQRLKQSGAGSEQLLEEATANLSRSVAEVERLQALIKKKTLTAPFDARVGLFDLHPGQYLAAGSELTELSGLADYLNIDFAMPQAVAATVGVGDAIELVLPSSPQELASQPLLSSIIAVDASANLQSRSLMARARLENPPTTLHPGDSVKVRIPYGPNVPAVTVASTAVRRGPTGTSVFVAVETDGQLRAESRPVVVLGSDGSRTWIAEGISAGDTVVTDGSFKLSEGRLLAAGETR</sequence>
<dbReference type="Proteomes" id="UP000319004">
    <property type="component" value="Chromosome"/>
</dbReference>
<dbReference type="PANTHER" id="PTHR30469">
    <property type="entry name" value="MULTIDRUG RESISTANCE PROTEIN MDTA"/>
    <property type="match status" value="1"/>
</dbReference>
<name>A0A518HPP2_9BACT</name>
<dbReference type="GO" id="GO:0015562">
    <property type="term" value="F:efflux transmembrane transporter activity"/>
    <property type="evidence" value="ECO:0007669"/>
    <property type="project" value="TreeGrafter"/>
</dbReference>
<dbReference type="Gene3D" id="1.10.287.470">
    <property type="entry name" value="Helix hairpin bin"/>
    <property type="match status" value="1"/>
</dbReference>
<comment type="similarity">
    <text evidence="1">Belongs to the membrane fusion protein (MFP) (TC 8.A.1) family.</text>
</comment>
<dbReference type="AlphaFoldDB" id="A0A518HPP2"/>
<dbReference type="PANTHER" id="PTHR30469:SF11">
    <property type="entry name" value="BLL4320 PROTEIN"/>
    <property type="match status" value="1"/>
</dbReference>
<gene>
    <name evidence="4" type="primary">mdtA_7</name>
    <name evidence="4" type="ORF">Enr13x_26540</name>
</gene>
<dbReference type="NCBIfam" id="TIGR01730">
    <property type="entry name" value="RND_mfp"/>
    <property type="match status" value="1"/>
</dbReference>
<dbReference type="InterPro" id="IPR058627">
    <property type="entry name" value="MdtA-like_C"/>
</dbReference>
<evidence type="ECO:0000313" key="4">
    <source>
        <dbReference type="EMBL" id="QDV42804.1"/>
    </source>
</evidence>
<dbReference type="GO" id="GO:1990281">
    <property type="term" value="C:efflux pump complex"/>
    <property type="evidence" value="ECO:0007669"/>
    <property type="project" value="TreeGrafter"/>
</dbReference>
<proteinExistence type="inferred from homology"/>
<protein>
    <submittedName>
        <fullName evidence="4">Multidrug resistance protein MdtA</fullName>
    </submittedName>
</protein>
<dbReference type="Gene3D" id="2.40.420.20">
    <property type="match status" value="1"/>
</dbReference>
<dbReference type="InterPro" id="IPR058792">
    <property type="entry name" value="Beta-barrel_RND_2"/>
</dbReference>
<dbReference type="Gene3D" id="2.40.50.100">
    <property type="match status" value="1"/>
</dbReference>
<reference evidence="4 5" key="1">
    <citation type="submission" date="2019-03" db="EMBL/GenBank/DDBJ databases">
        <title>Deep-cultivation of Planctomycetes and their phenomic and genomic characterization uncovers novel biology.</title>
        <authorList>
            <person name="Wiegand S."/>
            <person name="Jogler M."/>
            <person name="Boedeker C."/>
            <person name="Pinto D."/>
            <person name="Vollmers J."/>
            <person name="Rivas-Marin E."/>
            <person name="Kohn T."/>
            <person name="Peeters S.H."/>
            <person name="Heuer A."/>
            <person name="Rast P."/>
            <person name="Oberbeckmann S."/>
            <person name="Bunk B."/>
            <person name="Jeske O."/>
            <person name="Meyerdierks A."/>
            <person name="Storesund J.E."/>
            <person name="Kallscheuer N."/>
            <person name="Luecker S."/>
            <person name="Lage O.M."/>
            <person name="Pohl T."/>
            <person name="Merkel B.J."/>
            <person name="Hornburger P."/>
            <person name="Mueller R.-W."/>
            <person name="Bruemmer F."/>
            <person name="Labrenz M."/>
            <person name="Spormann A.M."/>
            <person name="Op den Camp H."/>
            <person name="Overmann J."/>
            <person name="Amann R."/>
            <person name="Jetten M.S.M."/>
            <person name="Mascher T."/>
            <person name="Medema M.H."/>
            <person name="Devos D.P."/>
            <person name="Kaster A.-K."/>
            <person name="Ovreas L."/>
            <person name="Rohde M."/>
            <person name="Galperin M.Y."/>
            <person name="Jogler C."/>
        </authorList>
    </citation>
    <scope>NUCLEOTIDE SEQUENCE [LARGE SCALE GENOMIC DNA]</scope>
    <source>
        <strain evidence="4 5">Enr13</strain>
    </source>
</reference>
<accession>A0A518HPP2</accession>
<evidence type="ECO:0000256" key="1">
    <source>
        <dbReference type="ARBA" id="ARBA00009477"/>
    </source>
</evidence>
<feature type="domain" description="CusB-like beta-barrel" evidence="2">
    <location>
        <begin position="205"/>
        <end position="280"/>
    </location>
</feature>
<dbReference type="EMBL" id="CP037423">
    <property type="protein sequence ID" value="QDV42804.1"/>
    <property type="molecule type" value="Genomic_DNA"/>
</dbReference>
<organism evidence="4 5">
    <name type="scientific">Stieleria neptunia</name>
    <dbReference type="NCBI Taxonomy" id="2527979"/>
    <lineage>
        <taxon>Bacteria</taxon>
        <taxon>Pseudomonadati</taxon>
        <taxon>Planctomycetota</taxon>
        <taxon>Planctomycetia</taxon>
        <taxon>Pirellulales</taxon>
        <taxon>Pirellulaceae</taxon>
        <taxon>Stieleria</taxon>
    </lineage>
</organism>
<dbReference type="Pfam" id="PF25967">
    <property type="entry name" value="RND-MFP_C"/>
    <property type="match status" value="1"/>
</dbReference>